<feature type="compositionally biased region" description="Polar residues" evidence="1">
    <location>
        <begin position="23"/>
        <end position="34"/>
    </location>
</feature>
<sequence>MDVIRMTTSLQHQWLHKPDSKMKATNSGQKLTKNLKQEPSKASTLNGTKSVFG</sequence>
<feature type="region of interest" description="Disordered" evidence="1">
    <location>
        <begin position="7"/>
        <end position="53"/>
    </location>
</feature>
<dbReference type="Proteomes" id="UP001479436">
    <property type="component" value="Unassembled WGS sequence"/>
</dbReference>
<protein>
    <submittedName>
        <fullName evidence="2">Uncharacterized protein</fullName>
    </submittedName>
</protein>
<accession>A0ABR2WVS2</accession>
<gene>
    <name evidence="2" type="ORF">K7432_005967</name>
</gene>
<feature type="compositionally biased region" description="Polar residues" evidence="1">
    <location>
        <begin position="40"/>
        <end position="53"/>
    </location>
</feature>
<proteinExistence type="predicted"/>
<evidence type="ECO:0000313" key="3">
    <source>
        <dbReference type="Proteomes" id="UP001479436"/>
    </source>
</evidence>
<keyword evidence="3" id="KW-1185">Reference proteome</keyword>
<evidence type="ECO:0000256" key="1">
    <source>
        <dbReference type="SAM" id="MobiDB-lite"/>
    </source>
</evidence>
<evidence type="ECO:0000313" key="2">
    <source>
        <dbReference type="EMBL" id="KAK9765579.1"/>
    </source>
</evidence>
<reference evidence="2 3" key="1">
    <citation type="submission" date="2023-04" db="EMBL/GenBank/DDBJ databases">
        <title>Genome of Basidiobolus ranarum AG-B5.</title>
        <authorList>
            <person name="Stajich J.E."/>
            <person name="Carter-House D."/>
            <person name="Gryganskyi A."/>
        </authorList>
    </citation>
    <scope>NUCLEOTIDE SEQUENCE [LARGE SCALE GENOMIC DNA]</scope>
    <source>
        <strain evidence="2 3">AG-B5</strain>
    </source>
</reference>
<dbReference type="EMBL" id="JASJQH010000250">
    <property type="protein sequence ID" value="KAK9765579.1"/>
    <property type="molecule type" value="Genomic_DNA"/>
</dbReference>
<name>A0ABR2WVS2_9FUNG</name>
<organism evidence="2 3">
    <name type="scientific">Basidiobolus ranarum</name>
    <dbReference type="NCBI Taxonomy" id="34480"/>
    <lineage>
        <taxon>Eukaryota</taxon>
        <taxon>Fungi</taxon>
        <taxon>Fungi incertae sedis</taxon>
        <taxon>Zoopagomycota</taxon>
        <taxon>Entomophthoromycotina</taxon>
        <taxon>Basidiobolomycetes</taxon>
        <taxon>Basidiobolales</taxon>
        <taxon>Basidiobolaceae</taxon>
        <taxon>Basidiobolus</taxon>
    </lineage>
</organism>
<comment type="caution">
    <text evidence="2">The sequence shown here is derived from an EMBL/GenBank/DDBJ whole genome shotgun (WGS) entry which is preliminary data.</text>
</comment>